<dbReference type="GO" id="GO:0006465">
    <property type="term" value="P:signal peptide processing"/>
    <property type="evidence" value="ECO:0007669"/>
    <property type="project" value="TreeGrafter"/>
</dbReference>
<evidence type="ECO:0000256" key="2">
    <source>
        <dbReference type="SAM" id="MobiDB-lite"/>
    </source>
</evidence>
<dbReference type="Gene3D" id="1.20.120.1220">
    <property type="match status" value="1"/>
</dbReference>
<dbReference type="InParanoid" id="A0A6C2YUJ2"/>
<dbReference type="PANTHER" id="PTHR30487">
    <property type="entry name" value="TYPE 4 PREPILIN-LIKE PROTEINS LEADER PEPTIDE-PROCESSING ENZYME"/>
    <property type="match status" value="1"/>
</dbReference>
<feature type="transmembrane region" description="Helical" evidence="3">
    <location>
        <begin position="107"/>
        <end position="126"/>
    </location>
</feature>
<keyword evidence="3" id="KW-0472">Membrane</keyword>
<dbReference type="GO" id="GO:0004190">
    <property type="term" value="F:aspartic-type endopeptidase activity"/>
    <property type="evidence" value="ECO:0007669"/>
    <property type="project" value="InterPro"/>
</dbReference>
<evidence type="ECO:0000256" key="1">
    <source>
        <dbReference type="ARBA" id="ARBA00005801"/>
    </source>
</evidence>
<gene>
    <name evidence="5" type="ORF">GMBLW1_37850</name>
</gene>
<proteinExistence type="inferred from homology"/>
<feature type="transmembrane region" description="Helical" evidence="3">
    <location>
        <begin position="256"/>
        <end position="275"/>
    </location>
</feature>
<evidence type="ECO:0000256" key="3">
    <source>
        <dbReference type="SAM" id="Phobius"/>
    </source>
</evidence>
<organism evidence="5">
    <name type="scientific">Tuwongella immobilis</name>
    <dbReference type="NCBI Taxonomy" id="692036"/>
    <lineage>
        <taxon>Bacteria</taxon>
        <taxon>Pseudomonadati</taxon>
        <taxon>Planctomycetota</taxon>
        <taxon>Planctomycetia</taxon>
        <taxon>Gemmatales</taxon>
        <taxon>Gemmataceae</taxon>
        <taxon>Tuwongella</taxon>
    </lineage>
</organism>
<keyword evidence="3" id="KW-0812">Transmembrane</keyword>
<dbReference type="GO" id="GO:0005886">
    <property type="term" value="C:plasma membrane"/>
    <property type="evidence" value="ECO:0007669"/>
    <property type="project" value="TreeGrafter"/>
</dbReference>
<accession>A0A6C2YUJ2</accession>
<reference evidence="5" key="1">
    <citation type="submission" date="2019-04" db="EMBL/GenBank/DDBJ databases">
        <authorList>
            <consortium name="Science for Life Laboratories"/>
        </authorList>
    </citation>
    <scope>NUCLEOTIDE SEQUENCE</scope>
    <source>
        <strain evidence="5">MBLW1</strain>
    </source>
</reference>
<feature type="domain" description="Prepilin type IV endopeptidase peptidase" evidence="4">
    <location>
        <begin position="88"/>
        <end position="201"/>
    </location>
</feature>
<keyword evidence="3" id="KW-1133">Transmembrane helix</keyword>
<feature type="transmembrane region" description="Helical" evidence="3">
    <location>
        <begin position="81"/>
        <end position="100"/>
    </location>
</feature>
<evidence type="ECO:0000313" key="5">
    <source>
        <dbReference type="EMBL" id="VIP05408.1"/>
    </source>
</evidence>
<keyword evidence="6" id="KW-1185">Reference proteome</keyword>
<dbReference type="EMBL" id="LR593887">
    <property type="protein sequence ID" value="VTS08172.1"/>
    <property type="molecule type" value="Genomic_DNA"/>
</dbReference>
<feature type="transmembrane region" description="Helical" evidence="3">
    <location>
        <begin position="190"/>
        <end position="211"/>
    </location>
</feature>
<evidence type="ECO:0000259" key="4">
    <source>
        <dbReference type="Pfam" id="PF01478"/>
    </source>
</evidence>
<dbReference type="EMBL" id="LR586016">
    <property type="protein sequence ID" value="VIP05408.1"/>
    <property type="molecule type" value="Genomic_DNA"/>
</dbReference>
<dbReference type="AlphaFoldDB" id="A0A6C2YUJ2"/>
<feature type="compositionally biased region" description="Polar residues" evidence="2">
    <location>
        <begin position="1"/>
        <end position="16"/>
    </location>
</feature>
<evidence type="ECO:0000313" key="6">
    <source>
        <dbReference type="Proteomes" id="UP000464378"/>
    </source>
</evidence>
<sequence length="277" mass="30082">MSENPTTQPMDGTPATSDAAEPQFNPVRPQAMKPEPSDDLGIDREFWIKLLQIPVIGVGFTILAYLGTLAWGALASESWNLPNLGVVLVLSALMLLAAYIDGYAFKVPNWVTLSVVFSGWIIGILHDLGYQAIPGQGGFVAAFACMMLGWLLLYPVFLIGGMGEGDVKMQMGFGCWVGAFYGLNDGAYTTLMAFVVGGIIGGICGVVMIVIRGKYRQNAENVKEIAKDLQVMTTESYSKGQARAVERRSRWDRLPYGVPLCVGFLGFLAFKYFVLPA</sequence>
<dbReference type="Proteomes" id="UP000464378">
    <property type="component" value="Chromosome"/>
</dbReference>
<dbReference type="InterPro" id="IPR050882">
    <property type="entry name" value="Prepilin_peptidase/N-MTase"/>
</dbReference>
<dbReference type="KEGG" id="tim:GMBLW1_37850"/>
<dbReference type="RefSeq" id="WP_162660481.1">
    <property type="nucleotide sequence ID" value="NZ_LR593887.1"/>
</dbReference>
<feature type="region of interest" description="Disordered" evidence="2">
    <location>
        <begin position="1"/>
        <end position="36"/>
    </location>
</feature>
<dbReference type="PANTHER" id="PTHR30487:SF0">
    <property type="entry name" value="PREPILIN LEADER PEPTIDASE_N-METHYLTRANSFERASE-RELATED"/>
    <property type="match status" value="1"/>
</dbReference>
<dbReference type="Pfam" id="PF01478">
    <property type="entry name" value="Peptidase_A24"/>
    <property type="match status" value="1"/>
</dbReference>
<name>A0A6C2YUJ2_9BACT</name>
<feature type="transmembrane region" description="Helical" evidence="3">
    <location>
        <begin position="53"/>
        <end position="75"/>
    </location>
</feature>
<feature type="transmembrane region" description="Helical" evidence="3">
    <location>
        <begin position="138"/>
        <end position="160"/>
    </location>
</feature>
<dbReference type="InterPro" id="IPR000045">
    <property type="entry name" value="Prepilin_IV_endopep_pep"/>
</dbReference>
<protein>
    <recommendedName>
        <fullName evidence="4">Prepilin type IV endopeptidase peptidase domain-containing protein</fullName>
    </recommendedName>
</protein>
<comment type="similarity">
    <text evidence="1">Belongs to the peptidase A24 family.</text>
</comment>